<sequence length="59" mass="6571">MKMLRWLAGHRGLSLAETIRRAISILKFIEVEQAKGNTLAIAATDPEGKQRLKEILLIG</sequence>
<organism evidence="1 2">
    <name type="scientific">Kribbella aluminosa</name>
    <dbReference type="NCBI Taxonomy" id="416017"/>
    <lineage>
        <taxon>Bacteria</taxon>
        <taxon>Bacillati</taxon>
        <taxon>Actinomycetota</taxon>
        <taxon>Actinomycetes</taxon>
        <taxon>Propionibacteriales</taxon>
        <taxon>Kribbellaceae</taxon>
        <taxon>Kribbella</taxon>
    </lineage>
</organism>
<evidence type="ECO:0000313" key="1">
    <source>
        <dbReference type="EMBL" id="MBP2353284.1"/>
    </source>
</evidence>
<comment type="caution">
    <text evidence="1">The sequence shown here is derived from an EMBL/GenBank/DDBJ whole genome shotgun (WGS) entry which is preliminary data.</text>
</comment>
<proteinExistence type="predicted"/>
<gene>
    <name evidence="1" type="ORF">JOF29_004394</name>
</gene>
<reference evidence="1 2" key="1">
    <citation type="submission" date="2021-03" db="EMBL/GenBank/DDBJ databases">
        <title>Sequencing the genomes of 1000 actinobacteria strains.</title>
        <authorList>
            <person name="Klenk H.-P."/>
        </authorList>
    </citation>
    <scope>NUCLEOTIDE SEQUENCE [LARGE SCALE GENOMIC DNA]</scope>
    <source>
        <strain evidence="1 2">DSM 18824</strain>
    </source>
</reference>
<dbReference type="RefSeq" id="WP_209696267.1">
    <property type="nucleotide sequence ID" value="NZ_JAGINT010000002.1"/>
</dbReference>
<dbReference type="EMBL" id="JAGINT010000002">
    <property type="protein sequence ID" value="MBP2353284.1"/>
    <property type="molecule type" value="Genomic_DNA"/>
</dbReference>
<keyword evidence="2" id="KW-1185">Reference proteome</keyword>
<protein>
    <submittedName>
        <fullName evidence="1">Uncharacterized protein</fullName>
    </submittedName>
</protein>
<dbReference type="Proteomes" id="UP000755585">
    <property type="component" value="Unassembled WGS sequence"/>
</dbReference>
<evidence type="ECO:0000313" key="2">
    <source>
        <dbReference type="Proteomes" id="UP000755585"/>
    </source>
</evidence>
<accession>A0ABS4UNT4</accession>
<name>A0ABS4UNT4_9ACTN</name>